<evidence type="ECO:0000256" key="1">
    <source>
        <dbReference type="ARBA" id="ARBA00008591"/>
    </source>
</evidence>
<dbReference type="InterPro" id="IPR038078">
    <property type="entry name" value="PhoU-like_sf"/>
</dbReference>
<dbReference type="EMBL" id="JBHTLQ010000007">
    <property type="protein sequence ID" value="MFD1189914.1"/>
    <property type="molecule type" value="Genomic_DNA"/>
</dbReference>
<name>A0ABW3SYF6_9CAUL</name>
<gene>
    <name evidence="3" type="ORF">ACFQ27_04920</name>
</gene>
<sequence length="214" mass="23687">MLNWLQALMPKEEKFFDLFEAHAKTLVLGAEALRDVLKGGEGVTAACHAVARYENDADGVAREVMLAVRRSFITPFDRSDIHALISSMDDAIDQMHKTAKAITLYEVRTFAPDMQALGDIVVRMAGLTAEATPMLRNLRANSSRLNALSEQIATLEEESDQLHDAGLATLFKATPKDDALSFIIGAEIYEHLEKVADRFEDVANRMSSVLIEHL</sequence>
<dbReference type="Pfam" id="PF01865">
    <property type="entry name" value="PhoU_div"/>
    <property type="match status" value="1"/>
</dbReference>
<evidence type="ECO:0000256" key="2">
    <source>
        <dbReference type="SAM" id="Coils"/>
    </source>
</evidence>
<feature type="coiled-coil region" evidence="2">
    <location>
        <begin position="138"/>
        <end position="165"/>
    </location>
</feature>
<evidence type="ECO:0000313" key="3">
    <source>
        <dbReference type="EMBL" id="MFD1189914.1"/>
    </source>
</evidence>
<dbReference type="Gene3D" id="1.20.58.220">
    <property type="entry name" value="Phosphate transport system protein phou homolog 2, domain 2"/>
    <property type="match status" value="1"/>
</dbReference>
<proteinExistence type="inferred from homology"/>
<dbReference type="PANTHER" id="PTHR37298">
    <property type="entry name" value="UPF0111 PROTEIN YKAA"/>
    <property type="match status" value="1"/>
</dbReference>
<keyword evidence="4" id="KW-1185">Reference proteome</keyword>
<protein>
    <submittedName>
        <fullName evidence="3">DUF47 domain-containing protein</fullName>
    </submittedName>
</protein>
<dbReference type="RefSeq" id="WP_377352817.1">
    <property type="nucleotide sequence ID" value="NZ_JBHTLQ010000007.1"/>
</dbReference>
<dbReference type="InterPro" id="IPR052912">
    <property type="entry name" value="UPF0111_domain"/>
</dbReference>
<reference evidence="4" key="1">
    <citation type="journal article" date="2019" name="Int. J. Syst. Evol. Microbiol.">
        <title>The Global Catalogue of Microorganisms (GCM) 10K type strain sequencing project: providing services to taxonomists for standard genome sequencing and annotation.</title>
        <authorList>
            <consortium name="The Broad Institute Genomics Platform"/>
            <consortium name="The Broad Institute Genome Sequencing Center for Infectious Disease"/>
            <person name="Wu L."/>
            <person name="Ma J."/>
        </authorList>
    </citation>
    <scope>NUCLEOTIDE SEQUENCE [LARGE SCALE GENOMIC DNA]</scope>
    <source>
        <strain evidence="4">CCUG 55074</strain>
    </source>
</reference>
<keyword evidence="2" id="KW-0175">Coiled coil</keyword>
<comment type="similarity">
    <text evidence="1">Belongs to the UPF0111 family.</text>
</comment>
<accession>A0ABW3SYF6</accession>
<dbReference type="Proteomes" id="UP001597216">
    <property type="component" value="Unassembled WGS sequence"/>
</dbReference>
<evidence type="ECO:0000313" key="4">
    <source>
        <dbReference type="Proteomes" id="UP001597216"/>
    </source>
</evidence>
<comment type="caution">
    <text evidence="3">The sequence shown here is derived from an EMBL/GenBank/DDBJ whole genome shotgun (WGS) entry which is preliminary data.</text>
</comment>
<dbReference type="PANTHER" id="PTHR37298:SF1">
    <property type="entry name" value="UPF0111 PROTEIN YKAA"/>
    <property type="match status" value="1"/>
</dbReference>
<organism evidence="3 4">
    <name type="scientific">Phenylobacterium conjunctum</name>
    <dbReference type="NCBI Taxonomy" id="1298959"/>
    <lineage>
        <taxon>Bacteria</taxon>
        <taxon>Pseudomonadati</taxon>
        <taxon>Pseudomonadota</taxon>
        <taxon>Alphaproteobacteria</taxon>
        <taxon>Caulobacterales</taxon>
        <taxon>Caulobacteraceae</taxon>
        <taxon>Phenylobacterium</taxon>
    </lineage>
</organism>
<dbReference type="InterPro" id="IPR018445">
    <property type="entry name" value="Put_Phosphate_transp_reg"/>
</dbReference>